<protein>
    <submittedName>
        <fullName evidence="2">Uncharacterized protein</fullName>
    </submittedName>
</protein>
<sequence length="697" mass="77546">MAKNSTRPIRLRAAPKSEHSLEPAGEPPGGLPVDQLPPQTRRKRRTQDDINTQEAAGGASMENNPPPAKCIRHASDTVVGSADKHAVDDVPQSTRRTRQHPAAELVSAPTVEENPQPQKQTRRVTKPPVKVAARDAAQVPTPPKCKRCTAAEVQAEKDAKAAAKKEREDGEAEARRRIAQVEDDLVRAGNKIERERVTRPTSQRQGLSELPSEDETADDRSSLTEYTESGLTDNEQPKKRARKKGVRADIVNARQTPSTAAAASTSTIDEQKSQYLQIQTAQFASDDEAVERFDALSSPEKGRDKRLMNASLVEVDKVDPDETPRPLRRTSAKQVLVKTEDGSQPEFHMESTVKPSIQAVGASRQQVKTVRTTENVYTTIVKVEESEQEGNLDPKTKPAKGKKKNVDLPMGAKAGQRWLHVFLPTLMKYMGTLDNPWVIGDAELVDALQIIWNTVYPRLEYEVRPDNDCAVFNVAGQRIYDWRCGFGSTAAAVVELYLQKHQYDTEAKRRDAAIDLVQNMRFAYDDAEGDDYQTFKGLFRGELVARTLIYHYQKMKGAINVPTLYGEDGDRREVGAVGISAAAVERILVFWQTGAIRLVNGRPFILKTQNPTTGVESTWATQFSADNYGKNTADFVQSAVDSLSEKKFVKLMSKVEQYTKPSSWSLGLHHDLIEISDDEDLNVNHRKRLIDAEVDSD</sequence>
<dbReference type="OrthoDB" id="2800649at2759"/>
<comment type="caution">
    <text evidence="2">The sequence shown here is derived from an EMBL/GenBank/DDBJ whole genome shotgun (WGS) entry which is preliminary data.</text>
</comment>
<feature type="region of interest" description="Disordered" evidence="1">
    <location>
        <begin position="1"/>
        <end position="270"/>
    </location>
</feature>
<evidence type="ECO:0000313" key="3">
    <source>
        <dbReference type="Proteomes" id="UP000287166"/>
    </source>
</evidence>
<feature type="region of interest" description="Disordered" evidence="1">
    <location>
        <begin position="331"/>
        <end position="351"/>
    </location>
</feature>
<dbReference type="InParanoid" id="A0A401G4X7"/>
<proteinExistence type="predicted"/>
<feature type="compositionally biased region" description="Polar residues" evidence="1">
    <location>
        <begin position="223"/>
        <end position="234"/>
    </location>
</feature>
<organism evidence="2 3">
    <name type="scientific">Sparassis crispa</name>
    <dbReference type="NCBI Taxonomy" id="139825"/>
    <lineage>
        <taxon>Eukaryota</taxon>
        <taxon>Fungi</taxon>
        <taxon>Dikarya</taxon>
        <taxon>Basidiomycota</taxon>
        <taxon>Agaricomycotina</taxon>
        <taxon>Agaricomycetes</taxon>
        <taxon>Polyporales</taxon>
        <taxon>Sparassidaceae</taxon>
        <taxon>Sparassis</taxon>
    </lineage>
</organism>
<feature type="compositionally biased region" description="Basic and acidic residues" evidence="1">
    <location>
        <begin position="154"/>
        <end position="198"/>
    </location>
</feature>
<dbReference type="AlphaFoldDB" id="A0A401G4X7"/>
<reference evidence="2 3" key="1">
    <citation type="journal article" date="2018" name="Sci. Rep.">
        <title>Genome sequence of the cauliflower mushroom Sparassis crispa (Hanabiratake) and its association with beneficial usage.</title>
        <authorList>
            <person name="Kiyama R."/>
            <person name="Furutani Y."/>
            <person name="Kawaguchi K."/>
            <person name="Nakanishi T."/>
        </authorList>
    </citation>
    <scope>NUCLEOTIDE SEQUENCE [LARGE SCALE GENOMIC DNA]</scope>
</reference>
<accession>A0A401G4X7</accession>
<evidence type="ECO:0000256" key="1">
    <source>
        <dbReference type="SAM" id="MobiDB-lite"/>
    </source>
</evidence>
<gene>
    <name evidence="2" type="ORF">SCP_0100870</name>
</gene>
<evidence type="ECO:0000313" key="2">
    <source>
        <dbReference type="EMBL" id="GBE77215.1"/>
    </source>
</evidence>
<dbReference type="Proteomes" id="UP000287166">
    <property type="component" value="Unassembled WGS sequence"/>
</dbReference>
<keyword evidence="3" id="KW-1185">Reference proteome</keyword>
<dbReference type="EMBL" id="BFAD01000001">
    <property type="protein sequence ID" value="GBE77215.1"/>
    <property type="molecule type" value="Genomic_DNA"/>
</dbReference>
<dbReference type="STRING" id="139825.A0A401G4X7"/>
<feature type="region of interest" description="Disordered" evidence="1">
    <location>
        <begin position="387"/>
        <end position="407"/>
    </location>
</feature>
<feature type="compositionally biased region" description="Low complexity" evidence="1">
    <location>
        <begin position="258"/>
        <end position="267"/>
    </location>
</feature>
<dbReference type="RefSeq" id="XP_027608128.1">
    <property type="nucleotide sequence ID" value="XM_027752327.1"/>
</dbReference>
<name>A0A401G4X7_9APHY</name>
<dbReference type="GeneID" id="38774132"/>